<proteinExistence type="predicted"/>
<sequence length="642" mass="69955">MPEKQHQGRSYHLNRAPSKRSKLRPILLAGLFIALILITITILFILLTGDTPTLVPHYREQDPPDVTEPLAPSPARLRTFQNGAVCADTGPVCGQIARDILAIKGASIIDSTVAALLCGAVYAPHTSGLGGGFVLTYYRRAERTTFVLNARESAPLNATADMCREKPSECQRGANSSATPGTLLGLHTVWQRWGKLPWETLVQPSIQLCINGFNMTSQLSYAAQFSSEEIAQDEYLRETFLQADNMTAKPAGSWIKPSSKLCDTLRIIGTKGVFDFYEGVLGDDFALDVKQMQGVLSREDLRKYKVEWSDVSVTQLNTGHTLYVPPAPHSGDLLIFTMNILNGFAPQLSNSLDLSNKDQVDNSTLLNLHRMLEAFKYAESKRELLGDPRVDAMTQQLLSNLRSRSFADVTRANISDTSVASDYSEGQGHLFGEDHVTRPEQDGAGYSHFSLISPDGDAVSVTSSLGSYFGAKVSSRRTGLILNSALGDFSLPPPPSDTPPKVPNLPGPAKRPASPSSPAIVVNRAGDVQLVLGGWGGDRVTGAMTQFITKYLRLKESDSSAQQDLKTIMDSSRIFARQNPSQVFYEYGFIKKYIEELYRFGHTTSRLDIKASTSGLCAVGRSRAGTIEAVADWRTGGEVAGL</sequence>
<name>A0A8D8RKB1_9HEMI</name>
<dbReference type="AlphaFoldDB" id="A0A8D8RKB1"/>
<feature type="region of interest" description="Disordered" evidence="2">
    <location>
        <begin position="489"/>
        <end position="518"/>
    </location>
</feature>
<evidence type="ECO:0000256" key="2">
    <source>
        <dbReference type="SAM" id="MobiDB-lite"/>
    </source>
</evidence>
<dbReference type="GO" id="GO:0006751">
    <property type="term" value="P:glutathione catabolic process"/>
    <property type="evidence" value="ECO:0007669"/>
    <property type="project" value="InterPro"/>
</dbReference>
<dbReference type="GO" id="GO:0036374">
    <property type="term" value="F:glutathione hydrolase activity"/>
    <property type="evidence" value="ECO:0007669"/>
    <property type="project" value="InterPro"/>
</dbReference>
<feature type="compositionally biased region" description="Pro residues" evidence="2">
    <location>
        <begin position="491"/>
        <end position="506"/>
    </location>
</feature>
<dbReference type="PANTHER" id="PTHR11686">
    <property type="entry name" value="GAMMA GLUTAMYL TRANSPEPTIDASE"/>
    <property type="match status" value="1"/>
</dbReference>
<dbReference type="InterPro" id="IPR043137">
    <property type="entry name" value="GGT_ssub_C"/>
</dbReference>
<keyword evidence="3" id="KW-1133">Transmembrane helix</keyword>
<accession>A0A8D8RKB1</accession>
<dbReference type="InterPro" id="IPR000101">
    <property type="entry name" value="GGT_peptidase"/>
</dbReference>
<dbReference type="Gene3D" id="1.10.246.130">
    <property type="match status" value="1"/>
</dbReference>
<feature type="binding site" evidence="1">
    <location>
        <position position="488"/>
    </location>
    <ligand>
        <name>L-glutamate</name>
        <dbReference type="ChEBI" id="CHEBI:29985"/>
    </ligand>
</feature>
<dbReference type="Gene3D" id="3.60.20.40">
    <property type="match status" value="1"/>
</dbReference>
<organism evidence="4">
    <name type="scientific">Cacopsylla melanoneura</name>
    <dbReference type="NCBI Taxonomy" id="428564"/>
    <lineage>
        <taxon>Eukaryota</taxon>
        <taxon>Metazoa</taxon>
        <taxon>Ecdysozoa</taxon>
        <taxon>Arthropoda</taxon>
        <taxon>Hexapoda</taxon>
        <taxon>Insecta</taxon>
        <taxon>Pterygota</taxon>
        <taxon>Neoptera</taxon>
        <taxon>Paraneoptera</taxon>
        <taxon>Hemiptera</taxon>
        <taxon>Sternorrhyncha</taxon>
        <taxon>Psylloidea</taxon>
        <taxon>Psyllidae</taxon>
        <taxon>Psyllinae</taxon>
        <taxon>Cacopsylla</taxon>
    </lineage>
</organism>
<dbReference type="InterPro" id="IPR029055">
    <property type="entry name" value="Ntn_hydrolases_N"/>
</dbReference>
<dbReference type="PANTHER" id="PTHR11686:SF9">
    <property type="entry name" value="RE13973P"/>
    <property type="match status" value="1"/>
</dbReference>
<dbReference type="SUPFAM" id="SSF56235">
    <property type="entry name" value="N-terminal nucleophile aminohydrolases (Ntn hydrolases)"/>
    <property type="match status" value="1"/>
</dbReference>
<evidence type="ECO:0000256" key="3">
    <source>
        <dbReference type="SAM" id="Phobius"/>
    </source>
</evidence>
<evidence type="ECO:0000313" key="4">
    <source>
        <dbReference type="EMBL" id="CAG6651315.1"/>
    </source>
</evidence>
<keyword evidence="3" id="KW-0812">Transmembrane</keyword>
<dbReference type="EMBL" id="HBUF01167023">
    <property type="protein sequence ID" value="CAG6651315.1"/>
    <property type="molecule type" value="Transcribed_RNA"/>
</dbReference>
<protein>
    <submittedName>
        <fullName evidence="4">Gamma-glutamyltranspeptidase 1</fullName>
    </submittedName>
</protein>
<feature type="transmembrane region" description="Helical" evidence="3">
    <location>
        <begin position="26"/>
        <end position="47"/>
    </location>
</feature>
<dbReference type="InterPro" id="IPR043138">
    <property type="entry name" value="GGT_lsub"/>
</dbReference>
<feature type="binding site" evidence="1">
    <location>
        <position position="537"/>
    </location>
    <ligand>
        <name>L-glutamate</name>
        <dbReference type="ChEBI" id="CHEBI:29985"/>
    </ligand>
</feature>
<keyword evidence="3" id="KW-0472">Membrane</keyword>
<dbReference type="Pfam" id="PF01019">
    <property type="entry name" value="G_glu_transpept"/>
    <property type="match status" value="1"/>
</dbReference>
<feature type="compositionally biased region" description="Low complexity" evidence="2">
    <location>
        <begin position="507"/>
        <end position="518"/>
    </location>
</feature>
<reference evidence="4" key="1">
    <citation type="submission" date="2021-05" db="EMBL/GenBank/DDBJ databases">
        <authorList>
            <person name="Alioto T."/>
            <person name="Alioto T."/>
            <person name="Gomez Garrido J."/>
        </authorList>
    </citation>
    <scope>NUCLEOTIDE SEQUENCE</scope>
</reference>
<evidence type="ECO:0000256" key="1">
    <source>
        <dbReference type="PIRSR" id="PIRSR600101-2"/>
    </source>
</evidence>
<dbReference type="PRINTS" id="PR01210">
    <property type="entry name" value="GGTRANSPTASE"/>
</dbReference>
<feature type="binding site" evidence="1">
    <location>
        <position position="151"/>
    </location>
    <ligand>
        <name>L-glutamate</name>
        <dbReference type="ChEBI" id="CHEBI:29985"/>
    </ligand>
</feature>
<dbReference type="GO" id="GO:0005886">
    <property type="term" value="C:plasma membrane"/>
    <property type="evidence" value="ECO:0007669"/>
    <property type="project" value="TreeGrafter"/>
</dbReference>